<dbReference type="EMBL" id="CNGE01000103">
    <property type="protein sequence ID" value="CKR88221.1"/>
    <property type="molecule type" value="Genomic_DNA"/>
</dbReference>
<evidence type="ECO:0000313" key="1">
    <source>
        <dbReference type="EMBL" id="CKR88221.1"/>
    </source>
</evidence>
<protein>
    <submittedName>
        <fullName evidence="2">Uncharacterized protein</fullName>
    </submittedName>
</protein>
<name>A0A655JAG1_MYCTX</name>
<proteinExistence type="predicted"/>
<organism evidence="2 3">
    <name type="scientific">Mycobacterium tuberculosis</name>
    <dbReference type="NCBI Taxonomy" id="1773"/>
    <lineage>
        <taxon>Bacteria</taxon>
        <taxon>Bacillati</taxon>
        <taxon>Actinomycetota</taxon>
        <taxon>Actinomycetes</taxon>
        <taxon>Mycobacteriales</taxon>
        <taxon>Mycobacteriaceae</taxon>
        <taxon>Mycobacterium</taxon>
        <taxon>Mycobacterium tuberculosis complex</taxon>
    </lineage>
</organism>
<dbReference type="EMBL" id="CSAJ01000433">
    <property type="protein sequence ID" value="COW63131.1"/>
    <property type="molecule type" value="Genomic_DNA"/>
</dbReference>
<reference evidence="3 4" key="1">
    <citation type="submission" date="2015-03" db="EMBL/GenBank/DDBJ databases">
        <authorList>
            <consortium name="Pathogen Informatics"/>
        </authorList>
    </citation>
    <scope>NUCLEOTIDE SEQUENCE [LARGE SCALE GENOMIC DNA]</scope>
    <source>
        <strain evidence="1 4">Bir 172</strain>
        <strain evidence="2 3">M09401471</strain>
    </source>
</reference>
<evidence type="ECO:0000313" key="4">
    <source>
        <dbReference type="Proteomes" id="UP000048948"/>
    </source>
</evidence>
<dbReference type="Proteomes" id="UP000044938">
    <property type="component" value="Unassembled WGS sequence"/>
</dbReference>
<evidence type="ECO:0000313" key="2">
    <source>
        <dbReference type="EMBL" id="COW63131.1"/>
    </source>
</evidence>
<sequence>MIRSESAITLLLLAELFAITNRYGSGWAATVST</sequence>
<dbReference type="AlphaFoldDB" id="A0A655JAG1"/>
<accession>A0A655JAG1</accession>
<gene>
    <name evidence="2" type="ORF">ERS007720_02974</name>
    <name evidence="1" type="ORF">ERS027646_00870</name>
</gene>
<evidence type="ECO:0000313" key="3">
    <source>
        <dbReference type="Proteomes" id="UP000044938"/>
    </source>
</evidence>
<dbReference type="Proteomes" id="UP000048948">
    <property type="component" value="Unassembled WGS sequence"/>
</dbReference>